<dbReference type="OrthoDB" id="3675419at2759"/>
<protein>
    <submittedName>
        <fullName evidence="1">Uncharacterized protein</fullName>
    </submittedName>
</protein>
<proteinExistence type="predicted"/>
<keyword evidence="2" id="KW-1185">Reference proteome</keyword>
<accession>A0A6A5SQA8</accession>
<organism evidence="1 2">
    <name type="scientific">Clathrospora elynae</name>
    <dbReference type="NCBI Taxonomy" id="706981"/>
    <lineage>
        <taxon>Eukaryota</taxon>
        <taxon>Fungi</taxon>
        <taxon>Dikarya</taxon>
        <taxon>Ascomycota</taxon>
        <taxon>Pezizomycotina</taxon>
        <taxon>Dothideomycetes</taxon>
        <taxon>Pleosporomycetidae</taxon>
        <taxon>Pleosporales</taxon>
        <taxon>Diademaceae</taxon>
        <taxon>Clathrospora</taxon>
    </lineage>
</organism>
<reference evidence="1" key="1">
    <citation type="journal article" date="2020" name="Stud. Mycol.">
        <title>101 Dothideomycetes genomes: a test case for predicting lifestyles and emergence of pathogens.</title>
        <authorList>
            <person name="Haridas S."/>
            <person name="Albert R."/>
            <person name="Binder M."/>
            <person name="Bloem J."/>
            <person name="Labutti K."/>
            <person name="Salamov A."/>
            <person name="Andreopoulos B."/>
            <person name="Baker S."/>
            <person name="Barry K."/>
            <person name="Bills G."/>
            <person name="Bluhm B."/>
            <person name="Cannon C."/>
            <person name="Castanera R."/>
            <person name="Culley D."/>
            <person name="Daum C."/>
            <person name="Ezra D."/>
            <person name="Gonzalez J."/>
            <person name="Henrissat B."/>
            <person name="Kuo A."/>
            <person name="Liang C."/>
            <person name="Lipzen A."/>
            <person name="Lutzoni F."/>
            <person name="Magnuson J."/>
            <person name="Mondo S."/>
            <person name="Nolan M."/>
            <person name="Ohm R."/>
            <person name="Pangilinan J."/>
            <person name="Park H.-J."/>
            <person name="Ramirez L."/>
            <person name="Alfaro M."/>
            <person name="Sun H."/>
            <person name="Tritt A."/>
            <person name="Yoshinaga Y."/>
            <person name="Zwiers L.-H."/>
            <person name="Turgeon B."/>
            <person name="Goodwin S."/>
            <person name="Spatafora J."/>
            <person name="Crous P."/>
            <person name="Grigoriev I."/>
        </authorList>
    </citation>
    <scope>NUCLEOTIDE SEQUENCE</scope>
    <source>
        <strain evidence="1">CBS 161.51</strain>
    </source>
</reference>
<sequence length="80" mass="9449">MEAPSFGMVRQSKPLHKVALPKYSYIFRRIYLCGQPDEYIAVSQFLDHRHIIHNLVSLADYNQWASDCKCRLVYSLERCQ</sequence>
<dbReference type="EMBL" id="ML976040">
    <property type="protein sequence ID" value="KAF1941960.1"/>
    <property type="molecule type" value="Genomic_DNA"/>
</dbReference>
<dbReference type="AlphaFoldDB" id="A0A6A5SQA8"/>
<name>A0A6A5SQA8_9PLEO</name>
<evidence type="ECO:0000313" key="2">
    <source>
        <dbReference type="Proteomes" id="UP000800038"/>
    </source>
</evidence>
<gene>
    <name evidence="1" type="ORF">EJ02DRAFT_185528</name>
</gene>
<evidence type="ECO:0000313" key="1">
    <source>
        <dbReference type="EMBL" id="KAF1941960.1"/>
    </source>
</evidence>
<dbReference type="Proteomes" id="UP000800038">
    <property type="component" value="Unassembled WGS sequence"/>
</dbReference>